<evidence type="ECO:0000313" key="2">
    <source>
        <dbReference type="EMBL" id="GGA38324.1"/>
    </source>
</evidence>
<sequence length="286" mass="30857">MPQLPAVSVIIPAYNAQETIAKSIESAITQAIDDLEILIVVDDGCDYEPVLARAGIDDPRVRMLNTGKVRSGSSNARNIGLDAAQNPICAILDADDFFLPHKLAIMAKGAAEHGLASCALAVTMPDGQVLRHVGAGPDRDLAPSAYKFTNISMDSMLVYDRNRADPRYDSSLPCLTDLDLLLKLFATFPSCRHFGTPLHAYVKMPVSVSNGPGVTERMVATKNLMLSRLDEGFYPLAALEGNAGIKAFLQRSLEAEKTYRPHGAGEPIALFENHLETVLAADPQNL</sequence>
<dbReference type="RefSeq" id="WP_127073492.1">
    <property type="nucleotide sequence ID" value="NZ_BMKB01000001.1"/>
</dbReference>
<evidence type="ECO:0000313" key="3">
    <source>
        <dbReference type="Proteomes" id="UP000596977"/>
    </source>
</evidence>
<proteinExistence type="predicted"/>
<dbReference type="InterPro" id="IPR029044">
    <property type="entry name" value="Nucleotide-diphossugar_trans"/>
</dbReference>
<reference evidence="2 3" key="1">
    <citation type="journal article" date="2014" name="Int. J. Syst. Evol. Microbiol.">
        <title>Complete genome sequence of Corynebacterium casei LMG S-19264T (=DSM 44701T), isolated from a smear-ripened cheese.</title>
        <authorList>
            <consortium name="US DOE Joint Genome Institute (JGI-PGF)"/>
            <person name="Walter F."/>
            <person name="Albersmeier A."/>
            <person name="Kalinowski J."/>
            <person name="Ruckert C."/>
        </authorList>
    </citation>
    <scope>NUCLEOTIDE SEQUENCE [LARGE SCALE GENOMIC DNA]</scope>
    <source>
        <strain evidence="2 3">CGMCC 1.15896</strain>
    </source>
</reference>
<dbReference type="PANTHER" id="PTHR22916">
    <property type="entry name" value="GLYCOSYLTRANSFERASE"/>
    <property type="match status" value="1"/>
</dbReference>
<organism evidence="2 3">
    <name type="scientific">Pelagibacterium lentulum</name>
    <dbReference type="NCBI Taxonomy" id="2029865"/>
    <lineage>
        <taxon>Bacteria</taxon>
        <taxon>Pseudomonadati</taxon>
        <taxon>Pseudomonadota</taxon>
        <taxon>Alphaproteobacteria</taxon>
        <taxon>Hyphomicrobiales</taxon>
        <taxon>Devosiaceae</taxon>
        <taxon>Pelagibacterium</taxon>
    </lineage>
</organism>
<dbReference type="InterPro" id="IPR001173">
    <property type="entry name" value="Glyco_trans_2-like"/>
</dbReference>
<dbReference type="Gene3D" id="3.90.550.10">
    <property type="entry name" value="Spore Coat Polysaccharide Biosynthesis Protein SpsA, Chain A"/>
    <property type="match status" value="1"/>
</dbReference>
<keyword evidence="3" id="KW-1185">Reference proteome</keyword>
<evidence type="ECO:0000259" key="1">
    <source>
        <dbReference type="Pfam" id="PF00535"/>
    </source>
</evidence>
<dbReference type="EMBL" id="BMKB01000001">
    <property type="protein sequence ID" value="GGA38324.1"/>
    <property type="molecule type" value="Genomic_DNA"/>
</dbReference>
<dbReference type="OrthoDB" id="9794124at2"/>
<dbReference type="AlphaFoldDB" id="A0A916VUT0"/>
<feature type="domain" description="Glycosyltransferase 2-like" evidence="1">
    <location>
        <begin position="8"/>
        <end position="118"/>
    </location>
</feature>
<dbReference type="SUPFAM" id="SSF53448">
    <property type="entry name" value="Nucleotide-diphospho-sugar transferases"/>
    <property type="match status" value="1"/>
</dbReference>
<name>A0A916VUT0_9HYPH</name>
<protein>
    <recommendedName>
        <fullName evidence="1">Glycosyltransferase 2-like domain-containing protein</fullName>
    </recommendedName>
</protein>
<dbReference type="PANTHER" id="PTHR22916:SF3">
    <property type="entry name" value="UDP-GLCNAC:BETAGAL BETA-1,3-N-ACETYLGLUCOSAMINYLTRANSFERASE-LIKE PROTEIN 1"/>
    <property type="match status" value="1"/>
</dbReference>
<dbReference type="Proteomes" id="UP000596977">
    <property type="component" value="Unassembled WGS sequence"/>
</dbReference>
<dbReference type="Pfam" id="PF00535">
    <property type="entry name" value="Glycos_transf_2"/>
    <property type="match status" value="1"/>
</dbReference>
<comment type="caution">
    <text evidence="2">The sequence shown here is derived from an EMBL/GenBank/DDBJ whole genome shotgun (WGS) entry which is preliminary data.</text>
</comment>
<dbReference type="CDD" id="cd00761">
    <property type="entry name" value="Glyco_tranf_GTA_type"/>
    <property type="match status" value="1"/>
</dbReference>
<gene>
    <name evidence="2" type="ORF">GCM10011499_04660</name>
</gene>
<accession>A0A916VUT0</accession>
<dbReference type="GO" id="GO:0016758">
    <property type="term" value="F:hexosyltransferase activity"/>
    <property type="evidence" value="ECO:0007669"/>
    <property type="project" value="UniProtKB-ARBA"/>
</dbReference>